<proteinExistence type="predicted"/>
<dbReference type="GeneTree" id="ENSGT00990000206851"/>
<dbReference type="PANTHER" id="PTHR31025:SF19">
    <property type="entry name" value="SI:CH73-42K18.1-RELATED"/>
    <property type="match status" value="1"/>
</dbReference>
<accession>A0A673W2U5</accession>
<sequence>MTCIDDLPNMGTIKLLILEDAMTSFGVSLSNPHLTSQHPGQPSDNFAVPTFSHDLELLLREGNQGYDQFGRQLVLTRNQRQLILDGVSKAMYERNEYPSKCDFKDAAKALVHRHKCLADNGSPKGWEGWKNGLSVLRLVKNMPKKRKDPEPPLKHVYCGPVNLSQFPQSKAEADQEKLRTDITVENIWPALFLESQICAEFHRLTNQNRKRLFFAALDHYTERLLALSREERESRNPGVLIGPVCVLAIISDDEDADSLQPHQVSIIHEDRVVMHSFQSWPDALLALFGLVYALHLDYPKPMSSSFLFIQQVFLNVDCEKLKSSFDFVKNKCNVYF</sequence>
<protein>
    <submittedName>
        <fullName evidence="1">Uncharacterized protein</fullName>
    </submittedName>
</protein>
<dbReference type="Ensembl" id="ENSSTUT00000003473.1">
    <property type="protein sequence ID" value="ENSSTUP00000003268.1"/>
    <property type="gene ID" value="ENSSTUG00000001634.1"/>
</dbReference>
<reference evidence="1" key="3">
    <citation type="submission" date="2025-09" db="UniProtKB">
        <authorList>
            <consortium name="Ensembl"/>
        </authorList>
    </citation>
    <scope>IDENTIFICATION</scope>
</reference>
<dbReference type="InParanoid" id="A0A673W2U5"/>
<keyword evidence="2" id="KW-1185">Reference proteome</keyword>
<reference evidence="1" key="2">
    <citation type="submission" date="2025-08" db="UniProtKB">
        <authorList>
            <consortium name="Ensembl"/>
        </authorList>
    </citation>
    <scope>IDENTIFICATION</scope>
</reference>
<organism evidence="1 2">
    <name type="scientific">Salmo trutta</name>
    <name type="common">Brown trout</name>
    <dbReference type="NCBI Taxonomy" id="8032"/>
    <lineage>
        <taxon>Eukaryota</taxon>
        <taxon>Metazoa</taxon>
        <taxon>Chordata</taxon>
        <taxon>Craniata</taxon>
        <taxon>Vertebrata</taxon>
        <taxon>Euteleostomi</taxon>
        <taxon>Actinopterygii</taxon>
        <taxon>Neopterygii</taxon>
        <taxon>Teleostei</taxon>
        <taxon>Protacanthopterygii</taxon>
        <taxon>Salmoniformes</taxon>
        <taxon>Salmonidae</taxon>
        <taxon>Salmoninae</taxon>
        <taxon>Salmo</taxon>
    </lineage>
</organism>
<dbReference type="Proteomes" id="UP000472277">
    <property type="component" value="Chromosome 1"/>
</dbReference>
<dbReference type="PANTHER" id="PTHR31025">
    <property type="entry name" value="SI:CH211-196P9.1-RELATED"/>
    <property type="match status" value="1"/>
</dbReference>
<name>A0A673W2U5_SALTR</name>
<dbReference type="OMA" id="MYERNEY"/>
<dbReference type="AlphaFoldDB" id="A0A673W2U5"/>
<evidence type="ECO:0000313" key="1">
    <source>
        <dbReference type="Ensembl" id="ENSSTUP00000003268.1"/>
    </source>
</evidence>
<evidence type="ECO:0000313" key="2">
    <source>
        <dbReference type="Proteomes" id="UP000472277"/>
    </source>
</evidence>
<reference evidence="1" key="1">
    <citation type="submission" date="2021-04" db="EMBL/GenBank/DDBJ databases">
        <authorList>
            <consortium name="Wellcome Sanger Institute Data Sharing"/>
        </authorList>
    </citation>
    <scope>NUCLEOTIDE SEQUENCE [LARGE SCALE GENOMIC DNA]</scope>
</reference>